<reference evidence="11 12" key="1">
    <citation type="submission" date="2019-12" db="EMBL/GenBank/DDBJ databases">
        <title>Whole genome sequencing of endophytic Actinobacterium Micromonospora sp. MPMI6T.</title>
        <authorList>
            <person name="Evv R."/>
            <person name="Podile A.R."/>
        </authorList>
    </citation>
    <scope>NUCLEOTIDE SEQUENCE [LARGE SCALE GENOMIC DNA]</scope>
    <source>
        <strain evidence="11 12">MPMI6</strain>
    </source>
</reference>
<dbReference type="InterPro" id="IPR003369">
    <property type="entry name" value="TatA/B/E"/>
</dbReference>
<dbReference type="InterPro" id="IPR006312">
    <property type="entry name" value="TatA/E"/>
</dbReference>
<dbReference type="RefSeq" id="WP_208811607.1">
    <property type="nucleotide sequence ID" value="NZ_WVUH01000025.1"/>
</dbReference>
<evidence type="ECO:0000256" key="8">
    <source>
        <dbReference type="ARBA" id="ARBA00023136"/>
    </source>
</evidence>
<evidence type="ECO:0000256" key="1">
    <source>
        <dbReference type="ARBA" id="ARBA00004162"/>
    </source>
</evidence>
<keyword evidence="2 9" id="KW-0813">Transport</keyword>
<feature type="compositionally biased region" description="Low complexity" evidence="10">
    <location>
        <begin position="69"/>
        <end position="81"/>
    </location>
</feature>
<dbReference type="PANTHER" id="PTHR42982:SF8">
    <property type="entry name" value="SEC-INDEPENDENT PROTEIN TRANSLOCASE PROTEIN TATA"/>
    <property type="match status" value="1"/>
</dbReference>
<dbReference type="Proteomes" id="UP000823521">
    <property type="component" value="Unassembled WGS sequence"/>
</dbReference>
<evidence type="ECO:0000256" key="5">
    <source>
        <dbReference type="ARBA" id="ARBA00022927"/>
    </source>
</evidence>
<keyword evidence="4 9" id="KW-0812">Transmembrane</keyword>
<dbReference type="NCBIfam" id="NF001854">
    <property type="entry name" value="PRK00575.1"/>
    <property type="match status" value="1"/>
</dbReference>
<protein>
    <recommendedName>
        <fullName evidence="9">Sec-independent protein translocase protein TatA</fullName>
    </recommendedName>
</protein>
<feature type="region of interest" description="Disordered" evidence="10">
    <location>
        <begin position="47"/>
        <end position="97"/>
    </location>
</feature>
<gene>
    <name evidence="9 11" type="primary">tatA</name>
    <name evidence="11" type="ORF">GSF22_05285</name>
</gene>
<comment type="caution">
    <text evidence="11">The sequence shown here is derived from an EMBL/GenBank/DDBJ whole genome shotgun (WGS) entry which is preliminary data.</text>
</comment>
<dbReference type="EMBL" id="WVUH01000025">
    <property type="protein sequence ID" value="MBO4205424.1"/>
    <property type="molecule type" value="Genomic_DNA"/>
</dbReference>
<comment type="similarity">
    <text evidence="9">Belongs to the TatA/E family.</text>
</comment>
<dbReference type="Pfam" id="PF02416">
    <property type="entry name" value="TatA_B_E"/>
    <property type="match status" value="1"/>
</dbReference>
<dbReference type="Gene3D" id="1.20.5.3310">
    <property type="match status" value="1"/>
</dbReference>
<evidence type="ECO:0000313" key="11">
    <source>
        <dbReference type="EMBL" id="MBO4205424.1"/>
    </source>
</evidence>
<keyword evidence="12" id="KW-1185">Reference proteome</keyword>
<sequence>MGALKPWHIAVLVVVLILLFGAKRLPDAARSLGRSLRIIKAETKSLADDDRDLAEKADAQAARQPLPPQNVQQQPYAAPQQPAAPPAVDPVQRVRDN</sequence>
<keyword evidence="8 9" id="KW-0472">Membrane</keyword>
<evidence type="ECO:0000313" key="12">
    <source>
        <dbReference type="Proteomes" id="UP000823521"/>
    </source>
</evidence>
<evidence type="ECO:0000256" key="3">
    <source>
        <dbReference type="ARBA" id="ARBA00022475"/>
    </source>
</evidence>
<comment type="subunit">
    <text evidence="9">The Tat system comprises two distinct complexes: a TatABC complex, containing multiple copies of TatA, TatB and TatC subunits, and a separate TatA complex, containing only TatA subunits. Substrates initially bind to the TatABC complex, which probably triggers association of the separate TatA complex to form the active translocon.</text>
</comment>
<proteinExistence type="inferred from homology"/>
<comment type="function">
    <text evidence="9">Part of the twin-arginine translocation (Tat) system that transports large folded proteins containing a characteristic twin-arginine motif in their signal peptide across membranes. TatA could form the protein-conducting channel of the Tat system.</text>
</comment>
<evidence type="ECO:0000256" key="4">
    <source>
        <dbReference type="ARBA" id="ARBA00022692"/>
    </source>
</evidence>
<comment type="subcellular location">
    <subcellularLocation>
        <location evidence="1 9">Cell membrane</location>
        <topology evidence="1 9">Single-pass membrane protein</topology>
    </subcellularLocation>
</comment>
<name>A0ABS3VLN0_MICEH</name>
<evidence type="ECO:0000256" key="6">
    <source>
        <dbReference type="ARBA" id="ARBA00022989"/>
    </source>
</evidence>
<feature type="compositionally biased region" description="Basic and acidic residues" evidence="10">
    <location>
        <begin position="47"/>
        <end position="58"/>
    </location>
</feature>
<evidence type="ECO:0000256" key="2">
    <source>
        <dbReference type="ARBA" id="ARBA00022448"/>
    </source>
</evidence>
<evidence type="ECO:0000256" key="10">
    <source>
        <dbReference type="SAM" id="MobiDB-lite"/>
    </source>
</evidence>
<organism evidence="11 12">
    <name type="scientific">Micromonospora echinofusca</name>
    <dbReference type="NCBI Taxonomy" id="47858"/>
    <lineage>
        <taxon>Bacteria</taxon>
        <taxon>Bacillati</taxon>
        <taxon>Actinomycetota</taxon>
        <taxon>Actinomycetes</taxon>
        <taxon>Micromonosporales</taxon>
        <taxon>Micromonosporaceae</taxon>
        <taxon>Micromonospora</taxon>
    </lineage>
</organism>
<evidence type="ECO:0000256" key="9">
    <source>
        <dbReference type="HAMAP-Rule" id="MF_00236"/>
    </source>
</evidence>
<keyword evidence="6 9" id="KW-1133">Transmembrane helix</keyword>
<accession>A0ABS3VLN0</accession>
<keyword evidence="3 9" id="KW-1003">Cell membrane</keyword>
<dbReference type="PANTHER" id="PTHR42982">
    <property type="entry name" value="SEC-INDEPENDENT PROTEIN TRANSLOCASE PROTEIN TATA"/>
    <property type="match status" value="1"/>
</dbReference>
<dbReference type="HAMAP" id="MF_00236">
    <property type="entry name" value="TatA_E"/>
    <property type="match status" value="1"/>
</dbReference>
<evidence type="ECO:0000256" key="7">
    <source>
        <dbReference type="ARBA" id="ARBA00023010"/>
    </source>
</evidence>
<keyword evidence="7 9" id="KW-0811">Translocation</keyword>
<keyword evidence="5 9" id="KW-0653">Protein transport</keyword>